<name>A0A1X6N7J9_9APHY</name>
<comment type="subcellular location">
    <subcellularLocation>
        <location evidence="1">Membrane</location>
        <topology evidence="1">Multi-pass membrane protein</topology>
    </subcellularLocation>
</comment>
<evidence type="ECO:0000256" key="6">
    <source>
        <dbReference type="SAM" id="Phobius"/>
    </source>
</evidence>
<dbReference type="OrthoDB" id="2107885at2759"/>
<evidence type="ECO:0000256" key="2">
    <source>
        <dbReference type="ARBA" id="ARBA00022692"/>
    </source>
</evidence>
<evidence type="ECO:0000256" key="3">
    <source>
        <dbReference type="ARBA" id="ARBA00022989"/>
    </source>
</evidence>
<evidence type="ECO:0000256" key="5">
    <source>
        <dbReference type="SAM" id="MobiDB-lite"/>
    </source>
</evidence>
<evidence type="ECO:0000256" key="4">
    <source>
        <dbReference type="ARBA" id="ARBA00023136"/>
    </source>
</evidence>
<evidence type="ECO:0000313" key="7">
    <source>
        <dbReference type="EMBL" id="OSX64470.1"/>
    </source>
</evidence>
<keyword evidence="3 6" id="KW-1133">Transmembrane helix</keyword>
<keyword evidence="4 6" id="KW-0472">Membrane</keyword>
<reference evidence="7 8" key="1">
    <citation type="submission" date="2017-04" db="EMBL/GenBank/DDBJ databases">
        <title>Genome Sequence of the Model Brown-Rot Fungus Postia placenta SB12.</title>
        <authorList>
            <consortium name="DOE Joint Genome Institute"/>
            <person name="Gaskell J."/>
            <person name="Kersten P."/>
            <person name="Larrondo L.F."/>
            <person name="Canessa P."/>
            <person name="Martinez D."/>
            <person name="Hibbett D."/>
            <person name="Schmoll M."/>
            <person name="Kubicek C.P."/>
            <person name="Martinez A.T."/>
            <person name="Yadav J."/>
            <person name="Master E."/>
            <person name="Magnuson J.K."/>
            <person name="James T."/>
            <person name="Yaver D."/>
            <person name="Berka R."/>
            <person name="Labutti K."/>
            <person name="Lipzen A."/>
            <person name="Aerts A."/>
            <person name="Barry K."/>
            <person name="Henrissat B."/>
            <person name="Blanchette R."/>
            <person name="Grigoriev I."/>
            <person name="Cullen D."/>
        </authorList>
    </citation>
    <scope>NUCLEOTIDE SEQUENCE [LARGE SCALE GENOMIC DNA]</scope>
    <source>
        <strain evidence="7 8">MAD-698-R-SB12</strain>
    </source>
</reference>
<organism evidence="7 8">
    <name type="scientific">Postia placenta MAD-698-R-SB12</name>
    <dbReference type="NCBI Taxonomy" id="670580"/>
    <lineage>
        <taxon>Eukaryota</taxon>
        <taxon>Fungi</taxon>
        <taxon>Dikarya</taxon>
        <taxon>Basidiomycota</taxon>
        <taxon>Agaricomycotina</taxon>
        <taxon>Agaricomycetes</taxon>
        <taxon>Polyporales</taxon>
        <taxon>Adustoporiaceae</taxon>
        <taxon>Rhodonia</taxon>
    </lineage>
</organism>
<sequence>MLVAQGLLSLAWLWPLQGIYFSLTHPAVTLSVRAALLKALISSVVIFGVLLFFTWVPQMAVLAILSGPLAPILAFILVGAESAVVVTYLARPLFLDPALTHVFDATLCARGQIELVKQGKTRGPGASRSVVEGALIKPFQALSKDGLVRYVLTLPLNFVPVVGTVLFVLYNGYVGGPNWHARYFQLKGMSKSQRAAFVNKHRAEYAAFGTVTLLCNFIPFVGLLFSFTNTVGAAMWAARLEARDNPAYGSAPAVASHPTKSVPVHTPSKQTTDGSNTEKAKDE</sequence>
<feature type="transmembrane region" description="Helical" evidence="6">
    <location>
        <begin position="34"/>
        <end position="56"/>
    </location>
</feature>
<dbReference type="RefSeq" id="XP_024341264.1">
    <property type="nucleotide sequence ID" value="XM_024484861.1"/>
</dbReference>
<dbReference type="AlphaFoldDB" id="A0A1X6N7J9"/>
<dbReference type="Pfam" id="PF07264">
    <property type="entry name" value="EI24"/>
    <property type="match status" value="1"/>
</dbReference>
<dbReference type="STRING" id="670580.A0A1X6N7J9"/>
<evidence type="ECO:0008006" key="9">
    <source>
        <dbReference type="Google" id="ProtNLM"/>
    </source>
</evidence>
<feature type="transmembrane region" description="Helical" evidence="6">
    <location>
        <begin position="147"/>
        <end position="170"/>
    </location>
</feature>
<feature type="transmembrane region" description="Helical" evidence="6">
    <location>
        <begin position="205"/>
        <end position="227"/>
    </location>
</feature>
<keyword evidence="8" id="KW-1185">Reference proteome</keyword>
<gene>
    <name evidence="7" type="ORF">POSPLADRAFT_1138042</name>
</gene>
<proteinExistence type="predicted"/>
<evidence type="ECO:0000256" key="1">
    <source>
        <dbReference type="ARBA" id="ARBA00004141"/>
    </source>
</evidence>
<dbReference type="GeneID" id="36329810"/>
<feature type="transmembrane region" description="Helical" evidence="6">
    <location>
        <begin position="68"/>
        <end position="90"/>
    </location>
</feature>
<dbReference type="InterPro" id="IPR059112">
    <property type="entry name" value="CysZ/EI24"/>
</dbReference>
<feature type="region of interest" description="Disordered" evidence="5">
    <location>
        <begin position="248"/>
        <end position="283"/>
    </location>
</feature>
<dbReference type="EMBL" id="KZ110594">
    <property type="protein sequence ID" value="OSX64470.1"/>
    <property type="molecule type" value="Genomic_DNA"/>
</dbReference>
<keyword evidence="2 6" id="KW-0812">Transmembrane</keyword>
<dbReference type="PANTHER" id="PTHR34292">
    <property type="entry name" value="OUTER SPORE WALL PROTEIN LDS1"/>
    <property type="match status" value="1"/>
</dbReference>
<dbReference type="Proteomes" id="UP000194127">
    <property type="component" value="Unassembled WGS sequence"/>
</dbReference>
<protein>
    <recommendedName>
        <fullName evidence="9">Outer spore wall protein RRT8</fullName>
    </recommendedName>
</protein>
<dbReference type="InterPro" id="IPR052786">
    <property type="entry name" value="Spore_wall_assembly"/>
</dbReference>
<dbReference type="PANTHER" id="PTHR34292:SF2">
    <property type="entry name" value="OUTER SPORE WALL PROTEIN LDS1"/>
    <property type="match status" value="1"/>
</dbReference>
<evidence type="ECO:0000313" key="8">
    <source>
        <dbReference type="Proteomes" id="UP000194127"/>
    </source>
</evidence>
<accession>A0A1X6N7J9</accession>